<dbReference type="Pfam" id="PF00107">
    <property type="entry name" value="ADH_zinc_N"/>
    <property type="match status" value="1"/>
</dbReference>
<dbReference type="SMART" id="SM00829">
    <property type="entry name" value="PKS_ER"/>
    <property type="match status" value="1"/>
</dbReference>
<dbReference type="Gene3D" id="3.40.50.720">
    <property type="entry name" value="NAD(P)-binding Rossmann-like Domain"/>
    <property type="match status" value="1"/>
</dbReference>
<evidence type="ECO:0000259" key="1">
    <source>
        <dbReference type="SMART" id="SM00829"/>
    </source>
</evidence>
<dbReference type="InterPro" id="IPR013149">
    <property type="entry name" value="ADH-like_C"/>
</dbReference>
<reference evidence="2 3" key="1">
    <citation type="submission" date="2016-11" db="EMBL/GenBank/DDBJ databases">
        <title>Mixed transmission modes and dynamic genome evolution in an obligate animal-bacterial symbiosis.</title>
        <authorList>
            <person name="Russell S.L."/>
            <person name="Corbett-Detig R.B."/>
            <person name="Cavanaugh C.M."/>
        </authorList>
    </citation>
    <scope>NUCLEOTIDE SEQUENCE [LARGE SCALE GENOMIC DNA]</scope>
    <source>
        <strain evidence="2">Se-Cadez</strain>
    </source>
</reference>
<dbReference type="Proteomes" id="UP000190896">
    <property type="component" value="Unassembled WGS sequence"/>
</dbReference>
<feature type="domain" description="Enoyl reductase (ER)" evidence="1">
    <location>
        <begin position="16"/>
        <end position="323"/>
    </location>
</feature>
<proteinExistence type="predicted"/>
<evidence type="ECO:0000313" key="3">
    <source>
        <dbReference type="Proteomes" id="UP000190896"/>
    </source>
</evidence>
<evidence type="ECO:0000313" key="2">
    <source>
        <dbReference type="EMBL" id="OOZ36208.1"/>
    </source>
</evidence>
<dbReference type="AlphaFoldDB" id="A0A1T2KTL8"/>
<dbReference type="SUPFAM" id="SSF50129">
    <property type="entry name" value="GroES-like"/>
    <property type="match status" value="1"/>
</dbReference>
<keyword evidence="3" id="KW-1185">Reference proteome</keyword>
<dbReference type="InterPro" id="IPR036291">
    <property type="entry name" value="NAD(P)-bd_dom_sf"/>
</dbReference>
<dbReference type="OrthoDB" id="9782155at2"/>
<dbReference type="InterPro" id="IPR020843">
    <property type="entry name" value="ER"/>
</dbReference>
<dbReference type="GO" id="GO:0043957">
    <property type="term" value="F:acryloyl-CoA reductase (NADPH) activity"/>
    <property type="evidence" value="ECO:0007669"/>
    <property type="project" value="TreeGrafter"/>
</dbReference>
<accession>A0A1T2KTL8</accession>
<dbReference type="EMBL" id="MPRJ01000050">
    <property type="protein sequence ID" value="OOZ36208.1"/>
    <property type="molecule type" value="Genomic_DNA"/>
</dbReference>
<protein>
    <submittedName>
        <fullName evidence="2">Oxidoreductase</fullName>
    </submittedName>
</protein>
<dbReference type="Pfam" id="PF08240">
    <property type="entry name" value="ADH_N"/>
    <property type="match status" value="1"/>
</dbReference>
<dbReference type="InterPro" id="IPR011032">
    <property type="entry name" value="GroES-like_sf"/>
</dbReference>
<gene>
    <name evidence="2" type="ORF">BOW51_08365</name>
</gene>
<comment type="caution">
    <text evidence="2">The sequence shown here is derived from an EMBL/GenBank/DDBJ whole genome shotgun (WGS) entry which is preliminary data.</text>
</comment>
<dbReference type="NCBIfam" id="TIGR02823">
    <property type="entry name" value="oxido_YhdH"/>
    <property type="match status" value="1"/>
</dbReference>
<organism evidence="2 3">
    <name type="scientific">Solemya velesiana gill symbiont</name>
    <dbReference type="NCBI Taxonomy" id="1918948"/>
    <lineage>
        <taxon>Bacteria</taxon>
        <taxon>Pseudomonadati</taxon>
        <taxon>Pseudomonadota</taxon>
        <taxon>Gammaproteobacteria</taxon>
        <taxon>sulfur-oxidizing symbionts</taxon>
    </lineage>
</organism>
<dbReference type="CDD" id="cd08288">
    <property type="entry name" value="MDR_yhdh"/>
    <property type="match status" value="1"/>
</dbReference>
<dbReference type="RefSeq" id="WP_078487551.1">
    <property type="nucleotide sequence ID" value="NZ_MPRJ01000050.1"/>
</dbReference>
<name>A0A1T2KTL8_9GAMM</name>
<sequence>MFKALALDQAEGNTVSEIKQLSVDDLPEGEVLVAVDYSSLNYKDGMAVTGTGKIIRNWPMVPGIDFAGKVLESASDRFQEGDDVILTGWGVGERYWGGYAQQARVKADWLVHTPEGLDSRKAMIIGTAGFTAMLCVMTLEEAGATPDKGPILVTGAAGGVGSVSVALLSKLGYQVLAVTGRESTHDYLKGLGATEIVTREEMAAPARPIESQRWAGAVDTVGGDILGRVLAEMDYSGAVAACGLAADFKLNTTVMPFILRNVSLRGVDSVSCPQPRREEAWRRLAELLPESTYENISHVVSLEEVGDAAQQIMKGQVQGRVLVDPNR</sequence>
<dbReference type="InterPro" id="IPR051397">
    <property type="entry name" value="Zn-ADH-like_protein"/>
</dbReference>
<dbReference type="Gene3D" id="3.90.180.10">
    <property type="entry name" value="Medium-chain alcohol dehydrogenases, catalytic domain"/>
    <property type="match status" value="1"/>
</dbReference>
<dbReference type="InterPro" id="IPR013154">
    <property type="entry name" value="ADH-like_N"/>
</dbReference>
<dbReference type="InterPro" id="IPR014188">
    <property type="entry name" value="Acrylyl-CoA_reductase_AcuI"/>
</dbReference>
<dbReference type="PANTHER" id="PTHR43677">
    <property type="entry name" value="SHORT-CHAIN DEHYDROGENASE/REDUCTASE"/>
    <property type="match status" value="1"/>
</dbReference>
<dbReference type="SUPFAM" id="SSF51735">
    <property type="entry name" value="NAD(P)-binding Rossmann-fold domains"/>
    <property type="match status" value="1"/>
</dbReference>
<dbReference type="PANTHER" id="PTHR43677:SF1">
    <property type="entry name" value="ACRYLYL-COA REDUCTASE ACUI-RELATED"/>
    <property type="match status" value="1"/>
</dbReference>